<feature type="compositionally biased region" description="Low complexity" evidence="1">
    <location>
        <begin position="316"/>
        <end position="330"/>
    </location>
</feature>
<reference evidence="2" key="1">
    <citation type="submission" date="2020-11" db="EMBL/GenBank/DDBJ databases">
        <authorList>
            <person name="Tran Van P."/>
        </authorList>
    </citation>
    <scope>NUCLEOTIDE SEQUENCE</scope>
</reference>
<evidence type="ECO:0000256" key="1">
    <source>
        <dbReference type="SAM" id="MobiDB-lite"/>
    </source>
</evidence>
<name>A0A7R8VLN2_TIMDO</name>
<organism evidence="2">
    <name type="scientific">Timema douglasi</name>
    <name type="common">Walking stick</name>
    <dbReference type="NCBI Taxonomy" id="61478"/>
    <lineage>
        <taxon>Eukaryota</taxon>
        <taxon>Metazoa</taxon>
        <taxon>Ecdysozoa</taxon>
        <taxon>Arthropoda</taxon>
        <taxon>Hexapoda</taxon>
        <taxon>Insecta</taxon>
        <taxon>Pterygota</taxon>
        <taxon>Neoptera</taxon>
        <taxon>Polyneoptera</taxon>
        <taxon>Phasmatodea</taxon>
        <taxon>Timematodea</taxon>
        <taxon>Timematoidea</taxon>
        <taxon>Timematidae</taxon>
        <taxon>Timema</taxon>
    </lineage>
</organism>
<feature type="compositionally biased region" description="Pro residues" evidence="1">
    <location>
        <begin position="144"/>
        <end position="153"/>
    </location>
</feature>
<feature type="region of interest" description="Disordered" evidence="1">
    <location>
        <begin position="139"/>
        <end position="164"/>
    </location>
</feature>
<sequence>MHSPPGVLPFQMPSTPILKPTISSNATIPRPQIYTMNSMQIPKISGPLLSNEQPFSSFISSRFPDIPIPKIPAPPSSPLRVSAPTTPRQFESLSLFSHQFTEYSRPSSVTGLNLSPCSLAPSTPKSNESIVPCHQTLTETPRIPKIPGPPPSPKHSRPSTPKTIDNFFSDNSSMFMLPISPGFSHPSSPKHFEHTLLGSPIIPKIPGPPPSPKHSRPTTPRHISTSFLNTNSLSSNPYPLGFPTLSPKDLEQQCKQTIACGDLALHDTSFTHQNRLFTQQVEKSVCSNPTTIFKDLNPLISIKVVNQHPIFLEKNTSSSSSKTTPLSNTSGPETESFDNDENRDTISEGPTRPTLFDLRPRPKLKHQWSMDDSRTTAAGSTCTRQMSEISSTVNSVALKPAEKRRRFFMRKQTNSAPDSFDSPTHVSVKTKEHHSVSFCLGNVRKCRGSDSSIIPPTVPTIRVVPSPLTIKIPPPTIPPGSRGGIRLSA</sequence>
<evidence type="ECO:0000313" key="2">
    <source>
        <dbReference type="EMBL" id="CAD7200810.1"/>
    </source>
</evidence>
<dbReference type="EMBL" id="OA567800">
    <property type="protein sequence ID" value="CAD7200810.1"/>
    <property type="molecule type" value="Genomic_DNA"/>
</dbReference>
<dbReference type="AlphaFoldDB" id="A0A7R8VLN2"/>
<gene>
    <name evidence="2" type="ORF">TDIB3V08_LOCUS7021</name>
</gene>
<protein>
    <submittedName>
        <fullName evidence="2">Uncharacterized protein</fullName>
    </submittedName>
</protein>
<proteinExistence type="predicted"/>
<accession>A0A7R8VLN2</accession>
<feature type="region of interest" description="Disordered" evidence="1">
    <location>
        <begin position="315"/>
        <end position="377"/>
    </location>
</feature>